<organism evidence="2 3">
    <name type="scientific">Nocardia vinacea</name>
    <dbReference type="NCBI Taxonomy" id="96468"/>
    <lineage>
        <taxon>Bacteria</taxon>
        <taxon>Bacillati</taxon>
        <taxon>Actinomycetota</taxon>
        <taxon>Actinomycetes</taxon>
        <taxon>Mycobacteriales</taxon>
        <taxon>Nocardiaceae</taxon>
        <taxon>Nocardia</taxon>
    </lineage>
</organism>
<protein>
    <submittedName>
        <fullName evidence="2">DUF4132 domain-containing protein</fullName>
    </submittedName>
</protein>
<dbReference type="Proteomes" id="UP001432062">
    <property type="component" value="Chromosome"/>
</dbReference>
<evidence type="ECO:0000313" key="3">
    <source>
        <dbReference type="Proteomes" id="UP001432062"/>
    </source>
</evidence>
<dbReference type="InterPro" id="IPR025406">
    <property type="entry name" value="DUF4132"/>
</dbReference>
<evidence type="ECO:0000313" key="2">
    <source>
        <dbReference type="EMBL" id="WUV47980.1"/>
    </source>
</evidence>
<dbReference type="EMBL" id="CP109441">
    <property type="protein sequence ID" value="WUV47980.1"/>
    <property type="molecule type" value="Genomic_DNA"/>
</dbReference>
<reference evidence="2" key="1">
    <citation type="submission" date="2022-10" db="EMBL/GenBank/DDBJ databases">
        <title>The complete genomes of actinobacterial strains from the NBC collection.</title>
        <authorList>
            <person name="Joergensen T.S."/>
            <person name="Alvarez Arevalo M."/>
            <person name="Sterndorff E.B."/>
            <person name="Faurdal D."/>
            <person name="Vuksanovic O."/>
            <person name="Mourched A.-S."/>
            <person name="Charusanti P."/>
            <person name="Shaw S."/>
            <person name="Blin K."/>
            <person name="Weber T."/>
        </authorList>
    </citation>
    <scope>NUCLEOTIDE SEQUENCE</scope>
    <source>
        <strain evidence="2">NBC_01482</strain>
    </source>
</reference>
<dbReference type="Pfam" id="PF13569">
    <property type="entry name" value="DUF4132"/>
    <property type="match status" value="1"/>
</dbReference>
<sequence>MTTQSRLDENTWQVPENRWTVIPPFRGHSRIRPIELDLGAASEGGGILGKYSEHFREALVDTAFHDTEVAAAVATVLDRSLVGPTMAAAHKLADKKSGDAIGDILARFPTDEAFTQLLSRIDRPYAIAPLRAAIERFPRRAMRSLAAEIPHSPTAGYLLNEHALAHPEIAAECGVQVDNRYARIAEDRLPELLRTPPWVRPRPKTRPAVVTGVGTDRPHAVAWAPGEREKWAATAVRELHYEGAQDRFWEKLIDDARKDRGWYGHVLPGLLAAGPAHVVRPHLATANHGVLHNAGPALRRLLGRFGAAAVSFVLAAAQSKPTLLADVLLPVTGTAVTSAMIRWLDSKSVRGLALSWFDRHIDTAATDLVAAALAKPGQDRRLAEAAVRTLAERGHRAALVETARSHSDKAAAALIAVLDSDPLLQLPTRMPTLPEWLTLAALPPIVLRSGEGALPDSAVGHVCTMLALCGPAGNYSGIAQVAEFADPDSLAEFAWLVFQAWRLADYPSAHGWVLHAQGLLGNDETVRRLAPLIREWPGETAHARAVNGLDVLAAIGTHEALTQLNGIAGRVKFKALKARAWERFGEVADGLGLTADELADRLVPDLGLDAAGTKVLDYGARGFIVGFDEQLKPTVSDAIRAADGHWAATTRRATLPKPGVKDDSELAPAAHKAFGALRKEAKNLAADQLRRMEAAMVRARRWSAAEHRRLLIEHPLLWHLTRRLVWATYTADGTVTGTFRVAEDRTLADPRDNPATIPDDAPVGIAHPLDLADLLGPWGEVFADYELLQPFPQLQRETYALTDTERASRTLTRFHHRTVRTERLLALHKYGWERGRPQDNGSSFWIHRPLGGGRSAVIGITPGIYIAEPLIDDEQTINQVRITAVGEEHDEYQQLTPHIFAELDRITASEMLRELETVFQ</sequence>
<keyword evidence="3" id="KW-1185">Reference proteome</keyword>
<proteinExistence type="predicted"/>
<gene>
    <name evidence="2" type="ORF">OG563_07135</name>
</gene>
<feature type="domain" description="DUF4132" evidence="1">
    <location>
        <begin position="651"/>
        <end position="832"/>
    </location>
</feature>
<evidence type="ECO:0000259" key="1">
    <source>
        <dbReference type="Pfam" id="PF13569"/>
    </source>
</evidence>
<name>A0ABZ1Z0I1_9NOCA</name>
<accession>A0ABZ1Z0I1</accession>
<dbReference type="RefSeq" id="WP_329412228.1">
    <property type="nucleotide sequence ID" value="NZ_CP109441.1"/>
</dbReference>